<comment type="caution">
    <text evidence="1">The sequence shown here is derived from an EMBL/GenBank/DDBJ whole genome shotgun (WGS) entry which is preliminary data.</text>
</comment>
<evidence type="ECO:0000313" key="1">
    <source>
        <dbReference type="EMBL" id="CAG8605831.1"/>
    </source>
</evidence>
<reference evidence="1" key="1">
    <citation type="submission" date="2021-06" db="EMBL/GenBank/DDBJ databases">
        <authorList>
            <person name="Kallberg Y."/>
            <person name="Tangrot J."/>
            <person name="Rosling A."/>
        </authorList>
    </citation>
    <scope>NUCLEOTIDE SEQUENCE</scope>
    <source>
        <strain evidence="1">UK204</strain>
    </source>
</reference>
<dbReference type="OrthoDB" id="2417676at2759"/>
<accession>A0A9N9CN41</accession>
<evidence type="ECO:0000313" key="2">
    <source>
        <dbReference type="Proteomes" id="UP000789570"/>
    </source>
</evidence>
<proteinExistence type="predicted"/>
<dbReference type="AlphaFoldDB" id="A0A9N9CN41"/>
<dbReference type="Proteomes" id="UP000789570">
    <property type="component" value="Unassembled WGS sequence"/>
</dbReference>
<organism evidence="1 2">
    <name type="scientific">Funneliformis caledonium</name>
    <dbReference type="NCBI Taxonomy" id="1117310"/>
    <lineage>
        <taxon>Eukaryota</taxon>
        <taxon>Fungi</taxon>
        <taxon>Fungi incertae sedis</taxon>
        <taxon>Mucoromycota</taxon>
        <taxon>Glomeromycotina</taxon>
        <taxon>Glomeromycetes</taxon>
        <taxon>Glomerales</taxon>
        <taxon>Glomeraceae</taxon>
        <taxon>Funneliformis</taxon>
    </lineage>
</organism>
<gene>
    <name evidence="1" type="ORF">FCALED_LOCUS8816</name>
</gene>
<sequence length="295" mass="33763">MSSPSCFLSKYYFNNIVLNYDEYTELVSEFRKNSKGDHKKLVLSQTFTDAIWRAMQGHIGLCRLALEELTMASKYWTGDIESNALQFISDGQLSSQLEKSRAFVDISSLEKLIRPEKLQGILKNVIQNGRVNLKEIDNATLAPLLKVGMFNENGLELFFSCPIVEQFYRRKYINTFVYPISFPVSSSQMDQQGITHFIKKVLIKIDGSVLRSTYSMSVDGTYIERIYQNEFYRSAWLVIPARLSCDVGTYFGAFELLRDGKDLKSTLKDFILTKNMEAILNKPLCTTTIQPPLLI</sequence>
<dbReference type="EMBL" id="CAJVPQ010002706">
    <property type="protein sequence ID" value="CAG8605831.1"/>
    <property type="molecule type" value="Genomic_DNA"/>
</dbReference>
<name>A0A9N9CN41_9GLOM</name>
<keyword evidence="2" id="KW-1185">Reference proteome</keyword>
<protein>
    <submittedName>
        <fullName evidence="1">9870_t:CDS:1</fullName>
    </submittedName>
</protein>